<keyword evidence="5" id="KW-0808">Transferase</keyword>
<dbReference type="PRINTS" id="PR00344">
    <property type="entry name" value="BCTRLSENSOR"/>
</dbReference>
<dbReference type="SUPFAM" id="SSF47384">
    <property type="entry name" value="Homodimeric domain of signal transducing histidine kinase"/>
    <property type="match status" value="1"/>
</dbReference>
<keyword evidence="15" id="KW-1185">Reference proteome</keyword>
<dbReference type="InterPro" id="IPR004358">
    <property type="entry name" value="Sig_transdc_His_kin-like_C"/>
</dbReference>
<dbReference type="CDD" id="cd00075">
    <property type="entry name" value="HATPase"/>
    <property type="match status" value="1"/>
</dbReference>
<dbReference type="InterPro" id="IPR050398">
    <property type="entry name" value="HssS/ArlS-like"/>
</dbReference>
<dbReference type="InterPro" id="IPR036097">
    <property type="entry name" value="HisK_dim/P_sf"/>
</dbReference>
<dbReference type="InterPro" id="IPR005467">
    <property type="entry name" value="His_kinase_dom"/>
</dbReference>
<dbReference type="InterPro" id="IPR003661">
    <property type="entry name" value="HisK_dim/P_dom"/>
</dbReference>
<comment type="caution">
    <text evidence="14">The sequence shown here is derived from an EMBL/GenBank/DDBJ whole genome shotgun (WGS) entry which is preliminary data.</text>
</comment>
<organism evidence="14 15">
    <name type="scientific">Clostridium omnivorum</name>
    <dbReference type="NCBI Taxonomy" id="1604902"/>
    <lineage>
        <taxon>Bacteria</taxon>
        <taxon>Bacillati</taxon>
        <taxon>Bacillota</taxon>
        <taxon>Clostridia</taxon>
        <taxon>Eubacteriales</taxon>
        <taxon>Clostridiaceae</taxon>
        <taxon>Clostridium</taxon>
    </lineage>
</organism>
<feature type="domain" description="HAMP" evidence="13">
    <location>
        <begin position="238"/>
        <end position="290"/>
    </location>
</feature>
<gene>
    <name evidence="14" type="ORF">bsdE14_35010</name>
</gene>
<reference evidence="14 15" key="1">
    <citation type="journal article" date="2024" name="Int. J. Syst. Evol. Microbiol.">
        <title>Clostridium omnivorum sp. nov., isolated from anoxic soil under the treatment of reductive soil disinfestation.</title>
        <authorList>
            <person name="Ueki A."/>
            <person name="Tonouchi A."/>
            <person name="Kaku N."/>
            <person name="Honma S."/>
            <person name="Ueki K."/>
        </authorList>
    </citation>
    <scope>NUCLEOTIDE SEQUENCE [LARGE SCALE GENOMIC DNA]</scope>
    <source>
        <strain evidence="14 15">E14</strain>
    </source>
</reference>
<dbReference type="EC" id="2.7.13.3" evidence="3"/>
<comment type="subcellular location">
    <subcellularLocation>
        <location evidence="2">Membrane</location>
        <topology evidence="2">Multi-pass membrane protein</topology>
    </subcellularLocation>
</comment>
<protein>
    <recommendedName>
        <fullName evidence="3">histidine kinase</fullName>
        <ecNumber evidence="3">2.7.13.3</ecNumber>
    </recommendedName>
</protein>
<dbReference type="SUPFAM" id="SSF158472">
    <property type="entry name" value="HAMP domain-like"/>
    <property type="match status" value="1"/>
</dbReference>
<evidence type="ECO:0000256" key="11">
    <source>
        <dbReference type="SAM" id="Phobius"/>
    </source>
</evidence>
<sequence>MKIKVPRLIRWIFKPIELLLRPLWFMLKPLRKLYNTMMEKVEKSIRAELVYTFVVCLLAAMFIFSISNSYYRRNNKIATIDYQTDMHRIANVAVDIVNSINREKYSINQKEEIEKLIQNKQRNSNEIKIIIVDLDGKAIYKSQNASESQVDMYNLIKNAMEVKQDQPQPYEANENSYETKRKEYVSFYPVNFSDTRAYVIVKGIPQGQIEYNQTGGTSFVAVLIAIASFVFIFLYLTKNKMAYVENIANGLMEISKGNLDYRVERSGEDELASLADNINFMVNELQVQIEAERSAERTKNELITNVSHDLRTPLTSVMGYLGLVKDGKYENEQQMIEYLNIAYNKADKLKVLIEDLFEYTKLTNSGIKLNKEIVDINEFVEQLIEEMVPMAEQNNITMMKEIPNEKVMVNVDVDKCLRVFENLISNAIKYSEKPGDIWVRIIKKENSVLVCVENKGENISKEDLSKIFDRFYRLEKSRSSSTGGSGLGLAIAKNIVELHEGNIWAESKNEIISFYVELNLER</sequence>
<evidence type="ECO:0000313" key="14">
    <source>
        <dbReference type="EMBL" id="GLC32091.1"/>
    </source>
</evidence>
<dbReference type="InterPro" id="IPR036890">
    <property type="entry name" value="HATPase_C_sf"/>
</dbReference>
<evidence type="ECO:0000259" key="13">
    <source>
        <dbReference type="PROSITE" id="PS50885"/>
    </source>
</evidence>
<dbReference type="Proteomes" id="UP001208567">
    <property type="component" value="Unassembled WGS sequence"/>
</dbReference>
<evidence type="ECO:0000256" key="7">
    <source>
        <dbReference type="ARBA" id="ARBA00022777"/>
    </source>
</evidence>
<dbReference type="InterPro" id="IPR003660">
    <property type="entry name" value="HAMP_dom"/>
</dbReference>
<dbReference type="SMART" id="SM00304">
    <property type="entry name" value="HAMP"/>
    <property type="match status" value="1"/>
</dbReference>
<dbReference type="SMART" id="SM00387">
    <property type="entry name" value="HATPase_c"/>
    <property type="match status" value="1"/>
</dbReference>
<evidence type="ECO:0000256" key="2">
    <source>
        <dbReference type="ARBA" id="ARBA00004141"/>
    </source>
</evidence>
<keyword evidence="6 11" id="KW-0812">Transmembrane</keyword>
<dbReference type="Gene3D" id="6.10.340.10">
    <property type="match status" value="1"/>
</dbReference>
<dbReference type="Gene3D" id="1.10.287.130">
    <property type="match status" value="1"/>
</dbReference>
<dbReference type="CDD" id="cd06225">
    <property type="entry name" value="HAMP"/>
    <property type="match status" value="1"/>
</dbReference>
<evidence type="ECO:0000256" key="1">
    <source>
        <dbReference type="ARBA" id="ARBA00000085"/>
    </source>
</evidence>
<feature type="transmembrane region" description="Helical" evidence="11">
    <location>
        <begin position="218"/>
        <end position="236"/>
    </location>
</feature>
<dbReference type="EMBL" id="BRXR01000001">
    <property type="protein sequence ID" value="GLC32091.1"/>
    <property type="molecule type" value="Genomic_DNA"/>
</dbReference>
<evidence type="ECO:0000256" key="10">
    <source>
        <dbReference type="ARBA" id="ARBA00023136"/>
    </source>
</evidence>
<keyword evidence="10 11" id="KW-0472">Membrane</keyword>
<keyword evidence="8 11" id="KW-1133">Transmembrane helix</keyword>
<dbReference type="PROSITE" id="PS50109">
    <property type="entry name" value="HIS_KIN"/>
    <property type="match status" value="1"/>
</dbReference>
<dbReference type="Pfam" id="PF02518">
    <property type="entry name" value="HATPase_c"/>
    <property type="match status" value="1"/>
</dbReference>
<dbReference type="Pfam" id="PF00672">
    <property type="entry name" value="HAMP"/>
    <property type="match status" value="1"/>
</dbReference>
<dbReference type="SMART" id="SM00388">
    <property type="entry name" value="HisKA"/>
    <property type="match status" value="1"/>
</dbReference>
<evidence type="ECO:0000256" key="5">
    <source>
        <dbReference type="ARBA" id="ARBA00022679"/>
    </source>
</evidence>
<keyword evidence="9" id="KW-0902">Two-component regulatory system</keyword>
<feature type="domain" description="Histidine kinase" evidence="12">
    <location>
        <begin position="305"/>
        <end position="522"/>
    </location>
</feature>
<evidence type="ECO:0000256" key="4">
    <source>
        <dbReference type="ARBA" id="ARBA00022553"/>
    </source>
</evidence>
<dbReference type="PANTHER" id="PTHR45528:SF8">
    <property type="entry name" value="HISTIDINE KINASE"/>
    <property type="match status" value="1"/>
</dbReference>
<evidence type="ECO:0000313" key="15">
    <source>
        <dbReference type="Proteomes" id="UP001208567"/>
    </source>
</evidence>
<dbReference type="PANTHER" id="PTHR45528">
    <property type="entry name" value="SENSOR HISTIDINE KINASE CPXA"/>
    <property type="match status" value="1"/>
</dbReference>
<evidence type="ECO:0000256" key="8">
    <source>
        <dbReference type="ARBA" id="ARBA00022989"/>
    </source>
</evidence>
<dbReference type="CDD" id="cd00082">
    <property type="entry name" value="HisKA"/>
    <property type="match status" value="1"/>
</dbReference>
<dbReference type="Gene3D" id="3.30.565.10">
    <property type="entry name" value="Histidine kinase-like ATPase, C-terminal domain"/>
    <property type="match status" value="1"/>
</dbReference>
<keyword evidence="4" id="KW-0597">Phosphoprotein</keyword>
<feature type="transmembrane region" description="Helical" evidence="11">
    <location>
        <begin position="50"/>
        <end position="71"/>
    </location>
</feature>
<dbReference type="RefSeq" id="WP_264851401.1">
    <property type="nucleotide sequence ID" value="NZ_BRXR01000001.1"/>
</dbReference>
<dbReference type="SUPFAM" id="SSF55874">
    <property type="entry name" value="ATPase domain of HSP90 chaperone/DNA topoisomerase II/histidine kinase"/>
    <property type="match status" value="1"/>
</dbReference>
<evidence type="ECO:0000256" key="6">
    <source>
        <dbReference type="ARBA" id="ARBA00022692"/>
    </source>
</evidence>
<evidence type="ECO:0000259" key="12">
    <source>
        <dbReference type="PROSITE" id="PS50109"/>
    </source>
</evidence>
<dbReference type="Pfam" id="PF00512">
    <property type="entry name" value="HisKA"/>
    <property type="match status" value="1"/>
</dbReference>
<evidence type="ECO:0000256" key="3">
    <source>
        <dbReference type="ARBA" id="ARBA00012438"/>
    </source>
</evidence>
<accession>A0ABQ5NAH1</accession>
<comment type="catalytic activity">
    <reaction evidence="1">
        <text>ATP + protein L-histidine = ADP + protein N-phospho-L-histidine.</text>
        <dbReference type="EC" id="2.7.13.3"/>
    </reaction>
</comment>
<name>A0ABQ5NAH1_9CLOT</name>
<keyword evidence="7 14" id="KW-0418">Kinase</keyword>
<evidence type="ECO:0000256" key="9">
    <source>
        <dbReference type="ARBA" id="ARBA00023012"/>
    </source>
</evidence>
<dbReference type="InterPro" id="IPR003594">
    <property type="entry name" value="HATPase_dom"/>
</dbReference>
<proteinExistence type="predicted"/>
<dbReference type="PROSITE" id="PS50885">
    <property type="entry name" value="HAMP"/>
    <property type="match status" value="1"/>
</dbReference>
<dbReference type="GO" id="GO:0016301">
    <property type="term" value="F:kinase activity"/>
    <property type="evidence" value="ECO:0007669"/>
    <property type="project" value="UniProtKB-KW"/>
</dbReference>